<dbReference type="HOGENOM" id="CLU_1398237_0_0_1"/>
<feature type="transmembrane region" description="Helical" evidence="2">
    <location>
        <begin position="7"/>
        <end position="30"/>
    </location>
</feature>
<evidence type="ECO:0000313" key="3">
    <source>
        <dbReference type="EMBL" id="KEH29417.1"/>
    </source>
</evidence>
<reference evidence="3 5" key="1">
    <citation type="journal article" date="2011" name="Nature">
        <title>The Medicago genome provides insight into the evolution of rhizobial symbioses.</title>
        <authorList>
            <person name="Young N.D."/>
            <person name="Debelle F."/>
            <person name="Oldroyd G.E."/>
            <person name="Geurts R."/>
            <person name="Cannon S.B."/>
            <person name="Udvardi M.K."/>
            <person name="Benedito V.A."/>
            <person name="Mayer K.F."/>
            <person name="Gouzy J."/>
            <person name="Schoof H."/>
            <person name="Van de Peer Y."/>
            <person name="Proost S."/>
            <person name="Cook D.R."/>
            <person name="Meyers B.C."/>
            <person name="Spannagl M."/>
            <person name="Cheung F."/>
            <person name="De Mita S."/>
            <person name="Krishnakumar V."/>
            <person name="Gundlach H."/>
            <person name="Zhou S."/>
            <person name="Mudge J."/>
            <person name="Bharti A.K."/>
            <person name="Murray J.D."/>
            <person name="Naoumkina M.A."/>
            <person name="Rosen B."/>
            <person name="Silverstein K.A."/>
            <person name="Tang H."/>
            <person name="Rombauts S."/>
            <person name="Zhao P.X."/>
            <person name="Zhou P."/>
            <person name="Barbe V."/>
            <person name="Bardou P."/>
            <person name="Bechner M."/>
            <person name="Bellec A."/>
            <person name="Berger A."/>
            <person name="Berges H."/>
            <person name="Bidwell S."/>
            <person name="Bisseling T."/>
            <person name="Choisne N."/>
            <person name="Couloux A."/>
            <person name="Denny R."/>
            <person name="Deshpande S."/>
            <person name="Dai X."/>
            <person name="Doyle J.J."/>
            <person name="Dudez A.M."/>
            <person name="Farmer A.D."/>
            <person name="Fouteau S."/>
            <person name="Franken C."/>
            <person name="Gibelin C."/>
            <person name="Gish J."/>
            <person name="Goldstein S."/>
            <person name="Gonzalez A.J."/>
            <person name="Green P.J."/>
            <person name="Hallab A."/>
            <person name="Hartog M."/>
            <person name="Hua A."/>
            <person name="Humphray S.J."/>
            <person name="Jeong D.H."/>
            <person name="Jing Y."/>
            <person name="Jocker A."/>
            <person name="Kenton S.M."/>
            <person name="Kim D.J."/>
            <person name="Klee K."/>
            <person name="Lai H."/>
            <person name="Lang C."/>
            <person name="Lin S."/>
            <person name="Macmil S.L."/>
            <person name="Magdelenat G."/>
            <person name="Matthews L."/>
            <person name="McCorrison J."/>
            <person name="Monaghan E.L."/>
            <person name="Mun J.H."/>
            <person name="Najar F.Z."/>
            <person name="Nicholson C."/>
            <person name="Noirot C."/>
            <person name="O'Bleness M."/>
            <person name="Paule C.R."/>
            <person name="Poulain J."/>
            <person name="Prion F."/>
            <person name="Qin B."/>
            <person name="Qu C."/>
            <person name="Retzel E.F."/>
            <person name="Riddle C."/>
            <person name="Sallet E."/>
            <person name="Samain S."/>
            <person name="Samson N."/>
            <person name="Sanders I."/>
            <person name="Saurat O."/>
            <person name="Scarpelli C."/>
            <person name="Schiex T."/>
            <person name="Segurens B."/>
            <person name="Severin A.J."/>
            <person name="Sherrier D.J."/>
            <person name="Shi R."/>
            <person name="Sims S."/>
            <person name="Singer S.R."/>
            <person name="Sinharoy S."/>
            <person name="Sterck L."/>
            <person name="Viollet A."/>
            <person name="Wang B.B."/>
            <person name="Wang K."/>
            <person name="Wang M."/>
            <person name="Wang X."/>
            <person name="Warfsmann J."/>
            <person name="Weissenbach J."/>
            <person name="White D.D."/>
            <person name="White J.D."/>
            <person name="Wiley G.B."/>
            <person name="Wincker P."/>
            <person name="Xing Y."/>
            <person name="Yang L."/>
            <person name="Yao Z."/>
            <person name="Ying F."/>
            <person name="Zhai J."/>
            <person name="Zhou L."/>
            <person name="Zuber A."/>
            <person name="Denarie J."/>
            <person name="Dixon R.A."/>
            <person name="May G.D."/>
            <person name="Schwartz D.C."/>
            <person name="Rogers J."/>
            <person name="Quetier F."/>
            <person name="Town C.D."/>
            <person name="Roe B.A."/>
        </authorList>
    </citation>
    <scope>NUCLEOTIDE SEQUENCE [LARGE SCALE GENOMIC DNA]</scope>
    <source>
        <strain evidence="3">A17</strain>
        <strain evidence="4 5">cv. Jemalong A17</strain>
    </source>
</reference>
<keyword evidence="2" id="KW-1133">Transmembrane helix</keyword>
<name>A0A072UIE2_MEDTR</name>
<feature type="region of interest" description="Disordered" evidence="1">
    <location>
        <begin position="123"/>
        <end position="150"/>
    </location>
</feature>
<evidence type="ECO:0000313" key="4">
    <source>
        <dbReference type="EnsemblPlants" id="KEH29417"/>
    </source>
</evidence>
<organism evidence="3 5">
    <name type="scientific">Medicago truncatula</name>
    <name type="common">Barrel medic</name>
    <name type="synonym">Medicago tribuloides</name>
    <dbReference type="NCBI Taxonomy" id="3880"/>
    <lineage>
        <taxon>Eukaryota</taxon>
        <taxon>Viridiplantae</taxon>
        <taxon>Streptophyta</taxon>
        <taxon>Embryophyta</taxon>
        <taxon>Tracheophyta</taxon>
        <taxon>Spermatophyta</taxon>
        <taxon>Magnoliopsida</taxon>
        <taxon>eudicotyledons</taxon>
        <taxon>Gunneridae</taxon>
        <taxon>Pentapetalae</taxon>
        <taxon>rosids</taxon>
        <taxon>fabids</taxon>
        <taxon>Fabales</taxon>
        <taxon>Fabaceae</taxon>
        <taxon>Papilionoideae</taxon>
        <taxon>50 kb inversion clade</taxon>
        <taxon>NPAAA clade</taxon>
        <taxon>Hologalegina</taxon>
        <taxon>IRL clade</taxon>
        <taxon>Trifolieae</taxon>
        <taxon>Medicago</taxon>
    </lineage>
</organism>
<accession>A0A072UIE2</accession>
<keyword evidence="5" id="KW-1185">Reference proteome</keyword>
<protein>
    <submittedName>
        <fullName evidence="3">Transmembrane protein, putative</fullName>
    </submittedName>
</protein>
<dbReference type="Proteomes" id="UP000002051">
    <property type="component" value="Chromosome 4"/>
</dbReference>
<evidence type="ECO:0000256" key="2">
    <source>
        <dbReference type="SAM" id="Phobius"/>
    </source>
</evidence>
<evidence type="ECO:0000313" key="5">
    <source>
        <dbReference type="Proteomes" id="UP000002051"/>
    </source>
</evidence>
<dbReference type="EMBL" id="CM001220">
    <property type="protein sequence ID" value="KEH29417.1"/>
    <property type="molecule type" value="Genomic_DNA"/>
</dbReference>
<keyword evidence="2" id="KW-0472">Membrane</keyword>
<sequence>METADHLFLGCNLFGSVWYLICSWLGISYVPSRLLTDHFLQFSNLAGMPRSSHTYFKVIWLASIWAIWKDRNNYIFKNAVLDPQIILEKVKWDSFLWLSSNLPIAQGMPKKLPKIHKVRLSKPKTTKQLADIQTSKKARPPTSSPKNKRDFLAFSHPRDNAITLSNNLGMELTELLNIRLFRSFYTTQAKRSHMS</sequence>
<dbReference type="AlphaFoldDB" id="A0A072UIE2"/>
<evidence type="ECO:0000256" key="1">
    <source>
        <dbReference type="SAM" id="MobiDB-lite"/>
    </source>
</evidence>
<keyword evidence="2 3" id="KW-0812">Transmembrane</keyword>
<reference evidence="4" key="3">
    <citation type="submission" date="2015-04" db="UniProtKB">
        <authorList>
            <consortium name="EnsemblPlants"/>
        </authorList>
    </citation>
    <scope>IDENTIFICATION</scope>
    <source>
        <strain evidence="4">cv. Jemalong A17</strain>
    </source>
</reference>
<dbReference type="EnsemblPlants" id="KEH29417">
    <property type="protein sequence ID" value="KEH29417"/>
    <property type="gene ID" value="MTR_4g036525"/>
</dbReference>
<gene>
    <name evidence="3" type="ordered locus">MTR_4g036525</name>
</gene>
<reference evidence="3 5" key="2">
    <citation type="journal article" date="2014" name="BMC Genomics">
        <title>An improved genome release (version Mt4.0) for the model legume Medicago truncatula.</title>
        <authorList>
            <person name="Tang H."/>
            <person name="Krishnakumar V."/>
            <person name="Bidwell S."/>
            <person name="Rosen B."/>
            <person name="Chan A."/>
            <person name="Zhou S."/>
            <person name="Gentzbittel L."/>
            <person name="Childs K.L."/>
            <person name="Yandell M."/>
            <person name="Gundlach H."/>
            <person name="Mayer K.F."/>
            <person name="Schwartz D.C."/>
            <person name="Town C.D."/>
        </authorList>
    </citation>
    <scope>GENOME REANNOTATION</scope>
    <source>
        <strain evidence="3">A17</strain>
        <strain evidence="4 5">cv. Jemalong A17</strain>
    </source>
</reference>
<proteinExistence type="predicted"/>
<feature type="compositionally biased region" description="Polar residues" evidence="1">
    <location>
        <begin position="126"/>
        <end position="135"/>
    </location>
</feature>